<gene>
    <name evidence="2" type="primary">Dwil\GK26784</name>
    <name evidence="2" type="ORF">Dwil_GK26784</name>
</gene>
<dbReference type="Proteomes" id="UP000007798">
    <property type="component" value="Unassembled WGS sequence"/>
</dbReference>
<reference evidence="2 3" key="1">
    <citation type="journal article" date="2007" name="Nature">
        <title>Evolution of genes and genomes on the Drosophila phylogeny.</title>
        <authorList>
            <consortium name="Drosophila 12 Genomes Consortium"/>
            <person name="Clark A.G."/>
            <person name="Eisen M.B."/>
            <person name="Smith D.R."/>
            <person name="Bergman C.M."/>
            <person name="Oliver B."/>
            <person name="Markow T.A."/>
            <person name="Kaufman T.C."/>
            <person name="Kellis M."/>
            <person name="Gelbart W."/>
            <person name="Iyer V.N."/>
            <person name="Pollard D.A."/>
            <person name="Sackton T.B."/>
            <person name="Larracuente A.M."/>
            <person name="Singh N.D."/>
            <person name="Abad J.P."/>
            <person name="Abt D.N."/>
            <person name="Adryan B."/>
            <person name="Aguade M."/>
            <person name="Akashi H."/>
            <person name="Anderson W.W."/>
            <person name="Aquadro C.F."/>
            <person name="Ardell D.H."/>
            <person name="Arguello R."/>
            <person name="Artieri C.G."/>
            <person name="Barbash D.A."/>
            <person name="Barker D."/>
            <person name="Barsanti P."/>
            <person name="Batterham P."/>
            <person name="Batzoglou S."/>
            <person name="Begun D."/>
            <person name="Bhutkar A."/>
            <person name="Blanco E."/>
            <person name="Bosak S.A."/>
            <person name="Bradley R.K."/>
            <person name="Brand A.D."/>
            <person name="Brent M.R."/>
            <person name="Brooks A.N."/>
            <person name="Brown R.H."/>
            <person name="Butlin R.K."/>
            <person name="Caggese C."/>
            <person name="Calvi B.R."/>
            <person name="Bernardo de Carvalho A."/>
            <person name="Caspi A."/>
            <person name="Castrezana S."/>
            <person name="Celniker S.E."/>
            <person name="Chang J.L."/>
            <person name="Chapple C."/>
            <person name="Chatterji S."/>
            <person name="Chinwalla A."/>
            <person name="Civetta A."/>
            <person name="Clifton S.W."/>
            <person name="Comeron J.M."/>
            <person name="Costello J.C."/>
            <person name="Coyne J.A."/>
            <person name="Daub J."/>
            <person name="David R.G."/>
            <person name="Delcher A.L."/>
            <person name="Delehaunty K."/>
            <person name="Do C.B."/>
            <person name="Ebling H."/>
            <person name="Edwards K."/>
            <person name="Eickbush T."/>
            <person name="Evans J.D."/>
            <person name="Filipski A."/>
            <person name="Findeiss S."/>
            <person name="Freyhult E."/>
            <person name="Fulton L."/>
            <person name="Fulton R."/>
            <person name="Garcia A.C."/>
            <person name="Gardiner A."/>
            <person name="Garfield D.A."/>
            <person name="Garvin B.E."/>
            <person name="Gibson G."/>
            <person name="Gilbert D."/>
            <person name="Gnerre S."/>
            <person name="Godfrey J."/>
            <person name="Good R."/>
            <person name="Gotea V."/>
            <person name="Gravely B."/>
            <person name="Greenberg A.J."/>
            <person name="Griffiths-Jones S."/>
            <person name="Gross S."/>
            <person name="Guigo R."/>
            <person name="Gustafson E.A."/>
            <person name="Haerty W."/>
            <person name="Hahn M.W."/>
            <person name="Halligan D.L."/>
            <person name="Halpern A.L."/>
            <person name="Halter G.M."/>
            <person name="Han M.V."/>
            <person name="Heger A."/>
            <person name="Hillier L."/>
            <person name="Hinrichs A.S."/>
            <person name="Holmes I."/>
            <person name="Hoskins R.A."/>
            <person name="Hubisz M.J."/>
            <person name="Hultmark D."/>
            <person name="Huntley M.A."/>
            <person name="Jaffe D.B."/>
            <person name="Jagadeeshan S."/>
            <person name="Jeck W.R."/>
            <person name="Johnson J."/>
            <person name="Jones C.D."/>
            <person name="Jordan W.C."/>
            <person name="Karpen G.H."/>
            <person name="Kataoka E."/>
            <person name="Keightley P.D."/>
            <person name="Kheradpour P."/>
            <person name="Kirkness E.F."/>
            <person name="Koerich L.B."/>
            <person name="Kristiansen K."/>
            <person name="Kudrna D."/>
            <person name="Kulathinal R.J."/>
            <person name="Kumar S."/>
            <person name="Kwok R."/>
            <person name="Lander E."/>
            <person name="Langley C.H."/>
            <person name="Lapoint R."/>
            <person name="Lazzaro B.P."/>
            <person name="Lee S.J."/>
            <person name="Levesque L."/>
            <person name="Li R."/>
            <person name="Lin C.F."/>
            <person name="Lin M.F."/>
            <person name="Lindblad-Toh K."/>
            <person name="Llopart A."/>
            <person name="Long M."/>
            <person name="Low L."/>
            <person name="Lozovsky E."/>
            <person name="Lu J."/>
            <person name="Luo M."/>
            <person name="Machado C.A."/>
            <person name="Makalowski W."/>
            <person name="Marzo M."/>
            <person name="Matsuda M."/>
            <person name="Matzkin L."/>
            <person name="McAllister B."/>
            <person name="McBride C.S."/>
            <person name="McKernan B."/>
            <person name="McKernan K."/>
            <person name="Mendez-Lago M."/>
            <person name="Minx P."/>
            <person name="Mollenhauer M.U."/>
            <person name="Montooth K."/>
            <person name="Mount S.M."/>
            <person name="Mu X."/>
            <person name="Myers E."/>
            <person name="Negre B."/>
            <person name="Newfeld S."/>
            <person name="Nielsen R."/>
            <person name="Noor M.A."/>
            <person name="O'Grady P."/>
            <person name="Pachter L."/>
            <person name="Papaceit M."/>
            <person name="Parisi M.J."/>
            <person name="Parisi M."/>
            <person name="Parts L."/>
            <person name="Pedersen J.S."/>
            <person name="Pesole G."/>
            <person name="Phillippy A.M."/>
            <person name="Ponting C.P."/>
            <person name="Pop M."/>
            <person name="Porcelli D."/>
            <person name="Powell J.R."/>
            <person name="Prohaska S."/>
            <person name="Pruitt K."/>
            <person name="Puig M."/>
            <person name="Quesneville H."/>
            <person name="Ram K.R."/>
            <person name="Rand D."/>
            <person name="Rasmussen M.D."/>
            <person name="Reed L.K."/>
            <person name="Reenan R."/>
            <person name="Reily A."/>
            <person name="Remington K.A."/>
            <person name="Rieger T.T."/>
            <person name="Ritchie M.G."/>
            <person name="Robin C."/>
            <person name="Rogers Y.H."/>
            <person name="Rohde C."/>
            <person name="Rozas J."/>
            <person name="Rubenfield M.J."/>
            <person name="Ruiz A."/>
            <person name="Russo S."/>
            <person name="Salzberg S.L."/>
            <person name="Sanchez-Gracia A."/>
            <person name="Saranga D.J."/>
            <person name="Sato H."/>
            <person name="Schaeffer S.W."/>
            <person name="Schatz M.C."/>
            <person name="Schlenke T."/>
            <person name="Schwartz R."/>
            <person name="Segarra C."/>
            <person name="Singh R.S."/>
            <person name="Sirot L."/>
            <person name="Sirota M."/>
            <person name="Sisneros N.B."/>
            <person name="Smith C.D."/>
            <person name="Smith T.F."/>
            <person name="Spieth J."/>
            <person name="Stage D.E."/>
            <person name="Stark A."/>
            <person name="Stephan W."/>
            <person name="Strausberg R.L."/>
            <person name="Strempel S."/>
            <person name="Sturgill D."/>
            <person name="Sutton G."/>
            <person name="Sutton G.G."/>
            <person name="Tao W."/>
            <person name="Teichmann S."/>
            <person name="Tobari Y.N."/>
            <person name="Tomimura Y."/>
            <person name="Tsolas J.M."/>
            <person name="Valente V.L."/>
            <person name="Venter E."/>
            <person name="Venter J.C."/>
            <person name="Vicario S."/>
            <person name="Vieira F.G."/>
            <person name="Vilella A.J."/>
            <person name="Villasante A."/>
            <person name="Walenz B."/>
            <person name="Wang J."/>
            <person name="Wasserman M."/>
            <person name="Watts T."/>
            <person name="Wilson D."/>
            <person name="Wilson R.K."/>
            <person name="Wing R.A."/>
            <person name="Wolfner M.F."/>
            <person name="Wong A."/>
            <person name="Wong G.K."/>
            <person name="Wu C.I."/>
            <person name="Wu G."/>
            <person name="Yamamoto D."/>
            <person name="Yang H.P."/>
            <person name="Yang S.P."/>
            <person name="Yorke J.A."/>
            <person name="Yoshida K."/>
            <person name="Zdobnov E."/>
            <person name="Zhang P."/>
            <person name="Zhang Y."/>
            <person name="Zimin A.V."/>
            <person name="Baldwin J."/>
            <person name="Abdouelleil A."/>
            <person name="Abdulkadir J."/>
            <person name="Abebe A."/>
            <person name="Abera B."/>
            <person name="Abreu J."/>
            <person name="Acer S.C."/>
            <person name="Aftuck L."/>
            <person name="Alexander A."/>
            <person name="An P."/>
            <person name="Anderson E."/>
            <person name="Anderson S."/>
            <person name="Arachi H."/>
            <person name="Azer M."/>
            <person name="Bachantsang P."/>
            <person name="Barry A."/>
            <person name="Bayul T."/>
            <person name="Berlin A."/>
            <person name="Bessette D."/>
            <person name="Bloom T."/>
            <person name="Blye J."/>
            <person name="Boguslavskiy L."/>
            <person name="Bonnet C."/>
            <person name="Boukhgalter B."/>
            <person name="Bourzgui I."/>
            <person name="Brown A."/>
            <person name="Cahill P."/>
            <person name="Channer S."/>
            <person name="Cheshatsang Y."/>
            <person name="Chuda L."/>
            <person name="Citroen M."/>
            <person name="Collymore A."/>
            <person name="Cooke P."/>
            <person name="Costello M."/>
            <person name="D'Aco K."/>
            <person name="Daza R."/>
            <person name="De Haan G."/>
            <person name="DeGray S."/>
            <person name="DeMaso C."/>
            <person name="Dhargay N."/>
            <person name="Dooley K."/>
            <person name="Dooley E."/>
            <person name="Doricent M."/>
            <person name="Dorje P."/>
            <person name="Dorjee K."/>
            <person name="Dupes A."/>
            <person name="Elong R."/>
            <person name="Falk J."/>
            <person name="Farina A."/>
            <person name="Faro S."/>
            <person name="Ferguson D."/>
            <person name="Fisher S."/>
            <person name="Foley C.D."/>
            <person name="Franke A."/>
            <person name="Friedrich D."/>
            <person name="Gadbois L."/>
            <person name="Gearin G."/>
            <person name="Gearin C.R."/>
            <person name="Giannoukos G."/>
            <person name="Goode T."/>
            <person name="Graham J."/>
            <person name="Grandbois E."/>
            <person name="Grewal S."/>
            <person name="Gyaltsen K."/>
            <person name="Hafez N."/>
            <person name="Hagos B."/>
            <person name="Hall J."/>
            <person name="Henson C."/>
            <person name="Hollinger A."/>
            <person name="Honan T."/>
            <person name="Huard M.D."/>
            <person name="Hughes L."/>
            <person name="Hurhula B."/>
            <person name="Husby M.E."/>
            <person name="Kamat A."/>
            <person name="Kanga B."/>
            <person name="Kashin S."/>
            <person name="Khazanovich D."/>
            <person name="Kisner P."/>
            <person name="Lance K."/>
            <person name="Lara M."/>
            <person name="Lee W."/>
            <person name="Lennon N."/>
            <person name="Letendre F."/>
            <person name="LeVine R."/>
            <person name="Lipovsky A."/>
            <person name="Liu X."/>
            <person name="Liu J."/>
            <person name="Liu S."/>
            <person name="Lokyitsang T."/>
            <person name="Lokyitsang Y."/>
            <person name="Lubonja R."/>
            <person name="Lui A."/>
            <person name="MacDonald P."/>
            <person name="Magnisalis V."/>
            <person name="Maru K."/>
            <person name="Matthews C."/>
            <person name="McCusker W."/>
            <person name="McDonough S."/>
            <person name="Mehta T."/>
            <person name="Meldrim J."/>
            <person name="Meneus L."/>
            <person name="Mihai O."/>
            <person name="Mihalev A."/>
            <person name="Mihova T."/>
            <person name="Mittelman R."/>
            <person name="Mlenga V."/>
            <person name="Montmayeur A."/>
            <person name="Mulrain L."/>
            <person name="Navidi A."/>
            <person name="Naylor J."/>
            <person name="Negash T."/>
            <person name="Nguyen T."/>
            <person name="Nguyen N."/>
            <person name="Nicol R."/>
            <person name="Norbu C."/>
            <person name="Norbu N."/>
            <person name="Novod N."/>
            <person name="O'Neill B."/>
            <person name="Osman S."/>
            <person name="Markiewicz E."/>
            <person name="Oyono O.L."/>
            <person name="Patti C."/>
            <person name="Phunkhang P."/>
            <person name="Pierre F."/>
            <person name="Priest M."/>
            <person name="Raghuraman S."/>
            <person name="Rege F."/>
            <person name="Reyes R."/>
            <person name="Rise C."/>
            <person name="Rogov P."/>
            <person name="Ross K."/>
            <person name="Ryan E."/>
            <person name="Settipalli S."/>
            <person name="Shea T."/>
            <person name="Sherpa N."/>
            <person name="Shi L."/>
            <person name="Shih D."/>
            <person name="Sparrow T."/>
            <person name="Spaulding J."/>
            <person name="Stalker J."/>
            <person name="Stange-Thomann N."/>
            <person name="Stavropoulos S."/>
            <person name="Stone C."/>
            <person name="Strader C."/>
            <person name="Tesfaye S."/>
            <person name="Thomson T."/>
            <person name="Thoulutsang Y."/>
            <person name="Thoulutsang D."/>
            <person name="Topham K."/>
            <person name="Topping I."/>
            <person name="Tsamla T."/>
            <person name="Vassiliev H."/>
            <person name="Vo A."/>
            <person name="Wangchuk T."/>
            <person name="Wangdi T."/>
            <person name="Weiand M."/>
            <person name="Wilkinson J."/>
            <person name="Wilson A."/>
            <person name="Yadav S."/>
            <person name="Young G."/>
            <person name="Yu Q."/>
            <person name="Zembek L."/>
            <person name="Zhong D."/>
            <person name="Zimmer A."/>
            <person name="Zwirko Z."/>
            <person name="Jaffe D.B."/>
            <person name="Alvarez P."/>
            <person name="Brockman W."/>
            <person name="Butler J."/>
            <person name="Chin C."/>
            <person name="Gnerre S."/>
            <person name="Grabherr M."/>
            <person name="Kleber M."/>
            <person name="Mauceli E."/>
            <person name="MacCallum I."/>
        </authorList>
    </citation>
    <scope>NUCLEOTIDE SEQUENCE [LARGE SCALE GENOMIC DNA]</scope>
    <source>
        <strain evidence="3">Tucson 14030-0811.24</strain>
    </source>
</reference>
<protein>
    <submittedName>
        <fullName evidence="2">Uncharacterized protein</fullName>
    </submittedName>
</protein>
<feature type="region of interest" description="Disordered" evidence="1">
    <location>
        <begin position="1679"/>
        <end position="1704"/>
    </location>
</feature>
<feature type="region of interest" description="Disordered" evidence="1">
    <location>
        <begin position="1165"/>
        <end position="1193"/>
    </location>
</feature>
<feature type="compositionally biased region" description="Low complexity" evidence="1">
    <location>
        <begin position="633"/>
        <end position="648"/>
    </location>
</feature>
<feature type="compositionally biased region" description="Polar residues" evidence="1">
    <location>
        <begin position="493"/>
        <end position="502"/>
    </location>
</feature>
<feature type="region of interest" description="Disordered" evidence="1">
    <location>
        <begin position="673"/>
        <end position="706"/>
    </location>
</feature>
<feature type="compositionally biased region" description="Basic and acidic residues" evidence="1">
    <location>
        <begin position="987"/>
        <end position="1021"/>
    </location>
</feature>
<sequence length="1895" mass="212347">MNGLDLEQQQEYNIETVPDASEIYSYATGCRQPHICLALLGNLQMPDHQFYYRSAATSTTGTISTNTSSTPGRPPLMQANISTPPPYRTVSHFGFISPRQPPRLEHKHLPLVVQPSTAYNAYYYRPMQRAISYEEIFSTPRYEKLCQPCFDHLLRLKPEIRRITASAPAKSADINYEPNQHGVTSDFSLGDHSQAASPTSGHPAPSSGAPIANITEIWDFGNWQEKENEFDQQPLTERRITFEITQFFGTQEQPNTNRTTSRPLMHRDERQQRKTEFQELWEDHLEYFEAKEQMESEVSPLKVENTVQIPLDESEIKSLLNKQDPEEDDEENQEQVAEGGIPSIESSLTEPKEVVDVLPQMLQEFEESLSRAGQNLGRLVETTRKLHACLDTTPEPEEENQECSIFRSITFENLSNTNDAAALTVERSQPLNSLFDDIDAIEAEVTDSDHPDYEEKHDDEKPVTPSSMRTEESTTEKEKDHVGEKDVDEVECPTSTNVPETDTASHHDEMATASTTTQEPLTNDSDIFSPLEREILQRIESDNLKEVDEIFGKIDHSIRNKITPSKLDNLINEETFTTCTHIYSPPDGDKTPCPPPSSSLSSLSMMHNISAPCSPAAHTHVIIRQVPRLAAASTSSPRPNSRSSSTSSKVESLERSISSTTFVYSSNPRKRRNFVQENIRNAFKPRSGVTRPNQRKLKPAVHSDTSSLCAFQSGQRDSGARLWVSLPTPPRPKTSPHRHLYTSPRTPSPYAIRRKPPGHQLARQCGGGFISTPCTSSASLDCSLHRTLSSSTFLIGLDEPAELENYVRDSFSTETFEFDFNNESNVEISEEEQVEDETVRPEEDEAEEECTAERTSDDYVLNTEEAVAESSYAEEEPSTNQDSHKGTEEDEQTDQQLNEDENVKFHSQVVSQMENSLNINPIESESETNIPVINFNLETAQEATVQGTSSLTEQNSYQITINEEIVETENSIELQRSYSSSEEMFADDIKEKTSRREEMRRNHDTGEGDEIWKVKPERIESGENVNENKSSTGESNNLERSQEDENDQDEDDEDNSEEPKVTTSDSFENRELPSENSRNSHENLNDAEEREVAGGHNFIEDSTDDDVAPAVPGSPVKVNSSGYSLTSVGGAFCIRSTRPVRKSIDDNDDSDSMDDTPYEKLICVTDAQNTNNTQDDTQNASTSRSKGGAEDAQMDDHANAVQEDEIVLNTCCTLTNETTLYVMEEPSLDEIQTPRLGENIEDAVVPDLHCVFPDSSYYQEFEDDVLYHDHMMYSSNSTIYDEDEDEDDIQFSPQPGYIIDDDFNDMPVAPSTPDELILVIRPNDYIQQMNSIPMADNNQIMPYASTDDDLDDLHLTASFFCSDVEDIELEAFNIDISNVQIDSLIPTLSNGLQEDFEIREFNVAPNAKQEVELKVTGESFQEELSGEFKNEIYGNDKQLKDAAISNDNLYFEPSKGEDDKNLKNFSLCNINDPEILRNVDYLSDSLINGDLICDLGDIKLTTYTQQLEDRISDINEMIMEETMIGNKTDDQAMGLDTYHNHLNEMGQLKRKNTTASDIDIAQQSIWLSVAEQREKVVSFIDLNAMSLEKRKLLETLSITKSTIAAETLPPSSPSYVSQMHIELTPPTPKHKHRIYSSIANTSTSSGGEGRSSLNDSIDALADIFATGFNLHTPQRAAEAAASRSFLPDNHALPTDSQAREQPEADMMEDSGINTTINTAGGGTRRQRRVTSSNDSSVLSTSSIELLINITLRNSDCAQAIEQDFRAKLEKVIDEEINNIAQQLANQQQHRFELTREPLGTPTPTLFQRCNSSPALCHTYSYVNLPQAPAPSPAAIVHTELDDLQQFLSSLDQKLQKLLASIMEAYGLHHKAIIDCRSSISKLADDLATGKLRLGI</sequence>
<dbReference type="InParanoid" id="A0A0Q9WQW5"/>
<feature type="region of interest" description="Disordered" evidence="1">
    <location>
        <begin position="727"/>
        <end position="758"/>
    </location>
</feature>
<name>A0A0Q9WQW5_DROWI</name>
<dbReference type="STRING" id="7260.A0A0Q9WQW5"/>
<accession>A0A0Q9WQW5</accession>
<feature type="compositionally biased region" description="Low complexity" evidence="1">
    <location>
        <begin position="1165"/>
        <end position="1180"/>
    </location>
</feature>
<evidence type="ECO:0000256" key="1">
    <source>
        <dbReference type="SAM" id="MobiDB-lite"/>
    </source>
</evidence>
<feature type="compositionally biased region" description="Basic and acidic residues" evidence="1">
    <location>
        <begin position="469"/>
        <end position="485"/>
    </location>
</feature>
<feature type="compositionally biased region" description="Polar residues" evidence="1">
    <location>
        <begin position="512"/>
        <end position="525"/>
    </location>
</feature>
<feature type="compositionally biased region" description="Acidic residues" evidence="1">
    <location>
        <begin position="1042"/>
        <end position="1056"/>
    </location>
</feature>
<proteinExistence type="predicted"/>
<feature type="region of interest" description="Disordered" evidence="1">
    <location>
        <begin position="321"/>
        <end position="350"/>
    </location>
</feature>
<feature type="compositionally biased region" description="Basic and acidic residues" evidence="1">
    <location>
        <begin position="447"/>
        <end position="462"/>
    </location>
</feature>
<evidence type="ECO:0000313" key="3">
    <source>
        <dbReference type="Proteomes" id="UP000007798"/>
    </source>
</evidence>
<feature type="compositionally biased region" description="Polar residues" evidence="1">
    <location>
        <begin position="1023"/>
        <end position="1039"/>
    </location>
</feature>
<feature type="region of interest" description="Disordered" evidence="1">
    <location>
        <begin position="629"/>
        <end position="652"/>
    </location>
</feature>
<dbReference type="EMBL" id="CH963894">
    <property type="protein sequence ID" value="KRF98586.1"/>
    <property type="molecule type" value="Genomic_DNA"/>
</dbReference>
<dbReference type="OrthoDB" id="3238794at2759"/>
<feature type="compositionally biased region" description="Acidic residues" evidence="1">
    <location>
        <begin position="828"/>
        <end position="850"/>
    </location>
</feature>
<keyword evidence="3" id="KW-1185">Reference proteome</keyword>
<feature type="region of interest" description="Disordered" evidence="1">
    <location>
        <begin position="445"/>
        <end position="525"/>
    </location>
</feature>
<evidence type="ECO:0000313" key="2">
    <source>
        <dbReference type="EMBL" id="KRF98586.1"/>
    </source>
</evidence>
<feature type="region of interest" description="Disordered" evidence="1">
    <location>
        <begin position="171"/>
        <end position="208"/>
    </location>
</feature>
<organism evidence="2 3">
    <name type="scientific">Drosophila willistoni</name>
    <name type="common">Fruit fly</name>
    <dbReference type="NCBI Taxonomy" id="7260"/>
    <lineage>
        <taxon>Eukaryota</taxon>
        <taxon>Metazoa</taxon>
        <taxon>Ecdysozoa</taxon>
        <taxon>Arthropoda</taxon>
        <taxon>Hexapoda</taxon>
        <taxon>Insecta</taxon>
        <taxon>Pterygota</taxon>
        <taxon>Neoptera</taxon>
        <taxon>Endopterygota</taxon>
        <taxon>Diptera</taxon>
        <taxon>Brachycera</taxon>
        <taxon>Muscomorpha</taxon>
        <taxon>Ephydroidea</taxon>
        <taxon>Drosophilidae</taxon>
        <taxon>Drosophila</taxon>
        <taxon>Sophophora</taxon>
    </lineage>
</organism>
<feature type="region of interest" description="Disordered" evidence="1">
    <location>
        <begin position="821"/>
        <end position="896"/>
    </location>
</feature>
<feature type="region of interest" description="Disordered" evidence="1">
    <location>
        <begin position="973"/>
        <end position="1087"/>
    </location>
</feature>
<feature type="compositionally biased region" description="Polar residues" evidence="1">
    <location>
        <begin position="177"/>
        <end position="187"/>
    </location>
</feature>
<feature type="compositionally biased region" description="Basic and acidic residues" evidence="1">
    <location>
        <begin position="1067"/>
        <end position="1084"/>
    </location>
</feature>